<evidence type="ECO:0000313" key="1">
    <source>
        <dbReference type="EMBL" id="EIG55782.1"/>
    </source>
</evidence>
<proteinExistence type="predicted"/>
<protein>
    <submittedName>
        <fullName evidence="1">Uncharacterized protein</fullName>
    </submittedName>
</protein>
<dbReference type="HOGENOM" id="CLU_3134948_0_0_7"/>
<name>I2Q7M6_9BACT</name>
<reference evidence="1" key="1">
    <citation type="submission" date="2011-11" db="EMBL/GenBank/DDBJ databases">
        <title>Improved High-Quality Draft sequence of Desulfovibrio sp. U5L.</title>
        <authorList>
            <consortium name="US DOE Joint Genome Institute"/>
            <person name="Lucas S."/>
            <person name="Han J."/>
            <person name="Lapidus A."/>
            <person name="Cheng J.-F."/>
            <person name="Goodwin L."/>
            <person name="Pitluck S."/>
            <person name="Peters L."/>
            <person name="Ovchinnikova G."/>
            <person name="Held B."/>
            <person name="Detter J.C."/>
            <person name="Han C."/>
            <person name="Tapia R."/>
            <person name="Land M."/>
            <person name="Hauser L."/>
            <person name="Kyrpides N."/>
            <person name="Ivanova N."/>
            <person name="Pagani I."/>
            <person name="Gabster J."/>
            <person name="Walker C."/>
            <person name="Stolyar S."/>
            <person name="Stahl D."/>
            <person name="Arkin A."/>
            <person name="Dehal P."/>
            <person name="Hazen T."/>
            <person name="Woyke T."/>
        </authorList>
    </citation>
    <scope>NUCLEOTIDE SEQUENCE [LARGE SCALE GENOMIC DNA]</scope>
    <source>
        <strain evidence="1">U5L</strain>
    </source>
</reference>
<sequence length="49" mass="5082">MSTSHCCGMPLLALLSLLDGLVSEASNEGETLIVSGMANSIFLACEPVR</sequence>
<dbReference type="EMBL" id="JH600067">
    <property type="protein sequence ID" value="EIG55782.1"/>
    <property type="molecule type" value="Genomic_DNA"/>
</dbReference>
<accession>I2Q7M6</accession>
<gene>
    <name evidence="1" type="ORF">DesU5LDRAFT_0059</name>
</gene>
<organism evidence="1">
    <name type="scientific">Desulfovibrio sp. U5L</name>
    <dbReference type="NCBI Taxonomy" id="596152"/>
    <lineage>
        <taxon>Bacteria</taxon>
        <taxon>Pseudomonadati</taxon>
        <taxon>Thermodesulfobacteriota</taxon>
        <taxon>Desulfovibrionia</taxon>
        <taxon>Desulfovibrionales</taxon>
        <taxon>Desulfovibrionaceae</taxon>
        <taxon>Desulfovibrio</taxon>
    </lineage>
</organism>
<dbReference type="AlphaFoldDB" id="I2Q7M6"/>